<evidence type="ECO:0000313" key="2">
    <source>
        <dbReference type="Proteomes" id="UP001165960"/>
    </source>
</evidence>
<name>A0ACC2UUU7_9FUNG</name>
<reference evidence="1" key="1">
    <citation type="submission" date="2022-04" db="EMBL/GenBank/DDBJ databases">
        <title>Genome of the entomopathogenic fungus Entomophthora muscae.</title>
        <authorList>
            <person name="Elya C."/>
            <person name="Lovett B.R."/>
            <person name="Lee E."/>
            <person name="Macias A.M."/>
            <person name="Hajek A.E."/>
            <person name="De Bivort B.L."/>
            <person name="Kasson M.T."/>
            <person name="De Fine Licht H.H."/>
            <person name="Stajich J.E."/>
        </authorList>
    </citation>
    <scope>NUCLEOTIDE SEQUENCE</scope>
    <source>
        <strain evidence="1">Berkeley</strain>
    </source>
</reference>
<accession>A0ACC2UUU7</accession>
<protein>
    <submittedName>
        <fullName evidence="1">Uncharacterized protein</fullName>
    </submittedName>
</protein>
<proteinExistence type="predicted"/>
<comment type="caution">
    <text evidence="1">The sequence shown here is derived from an EMBL/GenBank/DDBJ whole genome shotgun (WGS) entry which is preliminary data.</text>
</comment>
<dbReference type="EMBL" id="QTSX02000006">
    <property type="protein sequence ID" value="KAJ9090406.1"/>
    <property type="molecule type" value="Genomic_DNA"/>
</dbReference>
<keyword evidence="2" id="KW-1185">Reference proteome</keyword>
<gene>
    <name evidence="1" type="ORF">DSO57_1002718</name>
</gene>
<dbReference type="Proteomes" id="UP001165960">
    <property type="component" value="Unassembled WGS sequence"/>
</dbReference>
<sequence length="101" mass="11021">MEESTWKLLSNLTNAQEAIQLYLNKKNQEEGDPGEEGDDVKIDNSSPLKTQAQERESNPEPGFPRATGPIVRDPVSGGWPVIFGDNLGRVSCGQGPPQDRS</sequence>
<evidence type="ECO:0000313" key="1">
    <source>
        <dbReference type="EMBL" id="KAJ9090406.1"/>
    </source>
</evidence>
<organism evidence="1 2">
    <name type="scientific">Entomophthora muscae</name>
    <dbReference type="NCBI Taxonomy" id="34485"/>
    <lineage>
        <taxon>Eukaryota</taxon>
        <taxon>Fungi</taxon>
        <taxon>Fungi incertae sedis</taxon>
        <taxon>Zoopagomycota</taxon>
        <taxon>Entomophthoromycotina</taxon>
        <taxon>Entomophthoromycetes</taxon>
        <taxon>Entomophthorales</taxon>
        <taxon>Entomophthoraceae</taxon>
        <taxon>Entomophthora</taxon>
    </lineage>
</organism>